<evidence type="ECO:0000313" key="7">
    <source>
        <dbReference type="Proteomes" id="UP000510647"/>
    </source>
</evidence>
<feature type="region of interest" description="Disordered" evidence="3">
    <location>
        <begin position="368"/>
        <end position="387"/>
    </location>
</feature>
<dbReference type="OrthoDB" id="17262at2759"/>
<name>A0A7H9HMA7_9SACH</name>
<dbReference type="PANTHER" id="PTHR11081:SF32">
    <property type="entry name" value="POST-TRANSCRIPTIONAL REGULATOR MKT1"/>
    <property type="match status" value="1"/>
</dbReference>
<feature type="domain" description="XPG N-terminal" evidence="5">
    <location>
        <begin position="1"/>
        <end position="105"/>
    </location>
</feature>
<comment type="similarity">
    <text evidence="2">Belongs to the XPG/RAD2 endonuclease family.</text>
</comment>
<evidence type="ECO:0000313" key="6">
    <source>
        <dbReference type="EMBL" id="QLQ78914.1"/>
    </source>
</evidence>
<dbReference type="GO" id="GO:0003730">
    <property type="term" value="F:mRNA 3'-UTR binding"/>
    <property type="evidence" value="ECO:0007669"/>
    <property type="project" value="TreeGrafter"/>
</dbReference>
<keyword evidence="7" id="KW-1185">Reference proteome</keyword>
<dbReference type="SMART" id="SM00485">
    <property type="entry name" value="XPGN"/>
    <property type="match status" value="1"/>
</dbReference>
<dbReference type="Pfam" id="PF12246">
    <property type="entry name" value="MKT1_C"/>
    <property type="match status" value="1"/>
</dbReference>
<dbReference type="SMART" id="SM00484">
    <property type="entry name" value="XPGI"/>
    <property type="match status" value="1"/>
</dbReference>
<dbReference type="PANTHER" id="PTHR11081">
    <property type="entry name" value="FLAP ENDONUCLEASE FAMILY MEMBER"/>
    <property type="match status" value="1"/>
</dbReference>
<dbReference type="Pfam" id="PF00752">
    <property type="entry name" value="XPG_N"/>
    <property type="match status" value="1"/>
</dbReference>
<dbReference type="InterPro" id="IPR022040">
    <property type="entry name" value="MKT1_N"/>
</dbReference>
<sequence length="819" mass="93169">MAIKSLESYLFERGLVGSYPIEALKNAALGIDVNHYVSRLLTSKREQYLDAIGGFPTSLKMYLESDLKIFKEYNITPVFVFNGSMVSNQLENSDYLNGYAAEAAAVVMSSPGSKTSTSSSAAMYSANSAVSTNKEAIFIQRHRGWTQWNNLRSSNQSSYIDQPIQPQEPFRYNTMIESKRFYSDLIAYFIDNDIIYQVAPYTSWSQLSYLMNSGYVDAIYGPTDCLMLSDVDKFILGMEFPNKEFRFIDKTRILREFNCSHEEFVDIAMTVGNDLQPVTLPPLQIYPVSQVFEIALEMVVTTGTNFYAYQFSNPIKTESVEFVDKYQKGVSALRYMPVLKDSGKVELYVEAENIRDYLESDQADEESYGISDKGITSKTPKAASSARKPVPSDVHAFIAQQLPSEYYFYKSLGLVTGKLFDAITTGVYPEEPPLDGGSTNSYRDLVRKSVDLFKNKEINLLTQPINRYYQIKPIKQVNWFAPEDGTVLVNRVMPPLFDKLNRLIIKTDDVERQFSMESFITLINNSDDLAKDFISDNVIFPNSVPAGKKLFAPFDLLCTSFLRFLCQLDFFDLDLEKKVLKPTEWGSVFLRLNEMSVDPKFHESILVLLVFLKLNVLSLSQDTVPSAQSALSQATLRSYPQESLYVLLLTRLLTLYQIEQKPSNYHGPVDKKTLIFRDHLDYVKENMNEMYESVLVSSLTSGEFNRVSLEAEAWHKKIVRKMPFKLTTPNTVMAMMWQFYLQKYLHNGNAKADALTLIATEFSTYKSTPNLEQQFSNSHDFLQQCSRVLTALASNNLIKKDDALLFEKAVKFSGEAFTG</sequence>
<dbReference type="SUPFAM" id="SSF88723">
    <property type="entry name" value="PIN domain-like"/>
    <property type="match status" value="1"/>
</dbReference>
<dbReference type="Pfam" id="PF12247">
    <property type="entry name" value="MKT1_N"/>
    <property type="match status" value="1"/>
</dbReference>
<dbReference type="InterPro" id="IPR006085">
    <property type="entry name" value="XPG_DNA_repair_N"/>
</dbReference>
<dbReference type="InterPro" id="IPR006086">
    <property type="entry name" value="XPG-I_dom"/>
</dbReference>
<dbReference type="GO" id="GO:0006417">
    <property type="term" value="P:regulation of translation"/>
    <property type="evidence" value="ECO:0007669"/>
    <property type="project" value="UniProtKB-KW"/>
</dbReference>
<dbReference type="EMBL" id="CP059268">
    <property type="protein sequence ID" value="QLQ78914.1"/>
    <property type="molecule type" value="Genomic_DNA"/>
</dbReference>
<dbReference type="CDD" id="cd09858">
    <property type="entry name" value="PIN_MKT1"/>
    <property type="match status" value="1"/>
</dbReference>
<dbReference type="InterPro" id="IPR029060">
    <property type="entry name" value="PIN-like_dom_sf"/>
</dbReference>
<dbReference type="GO" id="GO:0004518">
    <property type="term" value="F:nuclease activity"/>
    <property type="evidence" value="ECO:0007669"/>
    <property type="project" value="InterPro"/>
</dbReference>
<dbReference type="InterPro" id="IPR006084">
    <property type="entry name" value="XPG/Rad2"/>
</dbReference>
<accession>A0A7H9HMA7</accession>
<protein>
    <recommendedName>
        <fullName evidence="8">XPG N-terminal domain-containing protein</fullName>
    </recommendedName>
</protein>
<dbReference type="Gene3D" id="3.40.50.1010">
    <property type="entry name" value="5'-nuclease"/>
    <property type="match status" value="1"/>
</dbReference>
<evidence type="ECO:0000259" key="4">
    <source>
        <dbReference type="SMART" id="SM00484"/>
    </source>
</evidence>
<evidence type="ECO:0000256" key="2">
    <source>
        <dbReference type="ARBA" id="ARBA00024023"/>
    </source>
</evidence>
<evidence type="ECO:0000259" key="5">
    <source>
        <dbReference type="SMART" id="SM00485"/>
    </source>
</evidence>
<feature type="domain" description="XPG-I" evidence="4">
    <location>
        <begin position="190"/>
        <end position="259"/>
    </location>
</feature>
<dbReference type="InterPro" id="IPR022039">
    <property type="entry name" value="MKT1_C"/>
</dbReference>
<dbReference type="Proteomes" id="UP000510647">
    <property type="component" value="Chromosome 2"/>
</dbReference>
<proteinExistence type="inferred from homology"/>
<dbReference type="GO" id="GO:0006974">
    <property type="term" value="P:DNA damage response"/>
    <property type="evidence" value="ECO:0007669"/>
    <property type="project" value="UniProtKB-ARBA"/>
</dbReference>
<keyword evidence="1" id="KW-0810">Translation regulation</keyword>
<reference evidence="6 7" key="1">
    <citation type="submission" date="2020-06" db="EMBL/GenBank/DDBJ databases">
        <title>The yeast mating-type switching endonuclease HO is a domesticated member of an unorthodox homing genetic element family.</title>
        <authorList>
            <person name="Coughlan A.Y."/>
            <person name="Lombardi L."/>
            <person name="Braun-Galleani S."/>
            <person name="Martos A.R."/>
            <person name="Galeote V."/>
            <person name="Bigey F."/>
            <person name="Dequin S."/>
            <person name="Byrne K.P."/>
            <person name="Wolfe K.H."/>
        </authorList>
    </citation>
    <scope>NUCLEOTIDE SEQUENCE [LARGE SCALE GENOMIC DNA]</scope>
    <source>
        <strain evidence="6 7">CBS2947</strain>
    </source>
</reference>
<dbReference type="AlphaFoldDB" id="A0A7H9HMA7"/>
<evidence type="ECO:0000256" key="1">
    <source>
        <dbReference type="ARBA" id="ARBA00022845"/>
    </source>
</evidence>
<organism evidence="6 7">
    <name type="scientific">Torulaspora globosa</name>
    <dbReference type="NCBI Taxonomy" id="48254"/>
    <lineage>
        <taxon>Eukaryota</taxon>
        <taxon>Fungi</taxon>
        <taxon>Dikarya</taxon>
        <taxon>Ascomycota</taxon>
        <taxon>Saccharomycotina</taxon>
        <taxon>Saccharomycetes</taxon>
        <taxon>Saccharomycetales</taxon>
        <taxon>Saccharomycetaceae</taxon>
        <taxon>Torulaspora</taxon>
    </lineage>
</organism>
<evidence type="ECO:0008006" key="8">
    <source>
        <dbReference type="Google" id="ProtNLM"/>
    </source>
</evidence>
<evidence type="ECO:0000256" key="3">
    <source>
        <dbReference type="SAM" id="MobiDB-lite"/>
    </source>
</evidence>
<gene>
    <name evidence="6" type="ORF">HG537_0B02620</name>
</gene>